<evidence type="ECO:0000313" key="3">
    <source>
        <dbReference type="EMBL" id="CAE8720072.1"/>
    </source>
</evidence>
<comment type="caution">
    <text evidence="2">The sequence shown here is derived from an EMBL/GenBank/DDBJ whole genome shotgun (WGS) entry which is preliminary data.</text>
</comment>
<dbReference type="InterPro" id="IPR012340">
    <property type="entry name" value="NA-bd_OB-fold"/>
</dbReference>
<dbReference type="EMBL" id="CAJNNW010033729">
    <property type="protein sequence ID" value="CAE8720072.1"/>
    <property type="molecule type" value="Genomic_DNA"/>
</dbReference>
<dbReference type="Gene3D" id="2.40.50.140">
    <property type="entry name" value="Nucleic acid-binding proteins"/>
    <property type="match status" value="2"/>
</dbReference>
<dbReference type="SUPFAM" id="SSF50249">
    <property type="entry name" value="Nucleic acid-binding proteins"/>
    <property type="match status" value="1"/>
</dbReference>
<organism evidence="2 4">
    <name type="scientific">Polarella glacialis</name>
    <name type="common">Dinoflagellate</name>
    <dbReference type="NCBI Taxonomy" id="89957"/>
    <lineage>
        <taxon>Eukaryota</taxon>
        <taxon>Sar</taxon>
        <taxon>Alveolata</taxon>
        <taxon>Dinophyceae</taxon>
        <taxon>Suessiales</taxon>
        <taxon>Suessiaceae</taxon>
        <taxon>Polarella</taxon>
    </lineage>
</organism>
<keyword evidence="4" id="KW-1185">Reference proteome</keyword>
<evidence type="ECO:0000259" key="1">
    <source>
        <dbReference type="PROSITE" id="PS50126"/>
    </source>
</evidence>
<feature type="domain" description="S1 motif" evidence="1">
    <location>
        <begin position="141"/>
        <end position="210"/>
    </location>
</feature>
<protein>
    <recommendedName>
        <fullName evidence="1">S1 motif domain-containing protein</fullName>
    </recommendedName>
</protein>
<reference evidence="2" key="1">
    <citation type="submission" date="2021-02" db="EMBL/GenBank/DDBJ databases">
        <authorList>
            <person name="Dougan E. K."/>
            <person name="Rhodes N."/>
            <person name="Thang M."/>
            <person name="Chan C."/>
        </authorList>
    </citation>
    <scope>NUCLEOTIDE SEQUENCE</scope>
</reference>
<dbReference type="PROSITE" id="PS50126">
    <property type="entry name" value="S1"/>
    <property type="match status" value="1"/>
</dbReference>
<dbReference type="Proteomes" id="UP000654075">
    <property type="component" value="Unassembled WGS sequence"/>
</dbReference>
<accession>A0A813FL22</accession>
<evidence type="ECO:0000313" key="2">
    <source>
        <dbReference type="EMBL" id="CAE8614439.1"/>
    </source>
</evidence>
<evidence type="ECO:0000313" key="4">
    <source>
        <dbReference type="Proteomes" id="UP000654075"/>
    </source>
</evidence>
<dbReference type="InterPro" id="IPR003029">
    <property type="entry name" value="S1_domain"/>
</dbReference>
<gene>
    <name evidence="2" type="ORF">PGLA1383_LOCUS32163</name>
    <name evidence="3" type="ORF">PGLA2088_LOCUS41080</name>
</gene>
<dbReference type="Proteomes" id="UP000626109">
    <property type="component" value="Unassembled WGS sequence"/>
</dbReference>
<proteinExistence type="predicted"/>
<dbReference type="GO" id="GO:0003676">
    <property type="term" value="F:nucleic acid binding"/>
    <property type="evidence" value="ECO:0007669"/>
    <property type="project" value="InterPro"/>
</dbReference>
<name>A0A813FL22_POLGL</name>
<dbReference type="SMART" id="SM00316">
    <property type="entry name" value="S1"/>
    <property type="match status" value="2"/>
</dbReference>
<dbReference type="EMBL" id="CAJNNV010025424">
    <property type="protein sequence ID" value="CAE8614439.1"/>
    <property type="molecule type" value="Genomic_DNA"/>
</dbReference>
<dbReference type="AlphaFoldDB" id="A0A813FL22"/>
<sequence>MGFIRRGRSSAAGCVQLTRRAKHAAATVAILVIGLIWRYAAVSVGDCFTDLLPARPDFSRATGLSRVQLLAGPVSGSDSDSNSAEPSDFPIFGQDAAEPVALFKPAGAGAKKIKPSAAPTKPPAERIVRPPLLKAADLRAGDELDGIVVGLRGESHAWVDIGAESDAVLEAGEMQDGFPMTCALPVRKNKEVRCRVLEIDENGRISVTLRSGSIERPPRLKREDENSNPEAFRRVSDEEWLDAEVVTMQTFGVFVNVKPIFGSKPVLAMLHKSQFAGDFATNPTKAIRGGKVKVRKLKISDGNELRVTMKPF</sequence>
<dbReference type="OrthoDB" id="409545at2759"/>
<dbReference type="CDD" id="cd00164">
    <property type="entry name" value="S1_like"/>
    <property type="match status" value="1"/>
</dbReference>